<dbReference type="RefSeq" id="WP_354460538.1">
    <property type="nucleotide sequence ID" value="NZ_JBEWSZ010000001.1"/>
</dbReference>
<evidence type="ECO:0000313" key="1">
    <source>
        <dbReference type="EMBL" id="MET2828539.1"/>
    </source>
</evidence>
<reference evidence="1 2" key="1">
    <citation type="submission" date="2024-06" db="EMBL/GenBank/DDBJ databases">
        <authorList>
            <person name="Kim D.-U."/>
        </authorList>
    </citation>
    <scope>NUCLEOTIDE SEQUENCE [LARGE SCALE GENOMIC DNA]</scope>
    <source>
        <strain evidence="1 2">KACC15460</strain>
    </source>
</reference>
<accession>A0ABV2DEY4</accession>
<evidence type="ECO:0000313" key="2">
    <source>
        <dbReference type="Proteomes" id="UP001548832"/>
    </source>
</evidence>
<comment type="caution">
    <text evidence="1">The sequence shown here is derived from an EMBL/GenBank/DDBJ whole genome shotgun (WGS) entry which is preliminary data.</text>
</comment>
<protein>
    <recommendedName>
        <fullName evidence="3">Amine oxidase domain-containing protein</fullName>
    </recommendedName>
</protein>
<dbReference type="InterPro" id="IPR045892">
    <property type="entry name" value="CrtISO-like"/>
</dbReference>
<sequence length="220" mass="24310">MLGSRYPDKAFEKAFAQYETFPSYLQVSLGVARDLSREPGYLTLVLDDPFEVDPGTRLPTLAFRVFHYDPTFSPPGKTAVTCFLPTPNFAFWADLRRDDPERYRAEKHRIAQAVIAVLERRLPGVRGEIEVTDVSTPATVLRYTGNWKGSMEGWLMTPDTGFSALPQTLSGLKHFAMVGQWAQPGGGLPSGLLTARAAIQAICRQDQVSFRPDAAAVGDE</sequence>
<gene>
    <name evidence="1" type="ORF">ABVQ20_16265</name>
</gene>
<dbReference type="Proteomes" id="UP001548832">
    <property type="component" value="Unassembled WGS sequence"/>
</dbReference>
<proteinExistence type="predicted"/>
<keyword evidence="2" id="KW-1185">Reference proteome</keyword>
<dbReference type="PANTHER" id="PTHR46313:SF3">
    <property type="entry name" value="PROLYCOPENE ISOMERASE, CHLOROPLASTIC"/>
    <property type="match status" value="1"/>
</dbReference>
<dbReference type="EMBL" id="JBEWSZ010000001">
    <property type="protein sequence ID" value="MET2828539.1"/>
    <property type="molecule type" value="Genomic_DNA"/>
</dbReference>
<organism evidence="1 2">
    <name type="scientific">Mesorhizobium shangrilense</name>
    <dbReference type="NCBI Taxonomy" id="460060"/>
    <lineage>
        <taxon>Bacteria</taxon>
        <taxon>Pseudomonadati</taxon>
        <taxon>Pseudomonadota</taxon>
        <taxon>Alphaproteobacteria</taxon>
        <taxon>Hyphomicrobiales</taxon>
        <taxon>Phyllobacteriaceae</taxon>
        <taxon>Mesorhizobium</taxon>
    </lineage>
</organism>
<dbReference type="PANTHER" id="PTHR46313">
    <property type="match status" value="1"/>
</dbReference>
<name>A0ABV2DEY4_9HYPH</name>
<evidence type="ECO:0008006" key="3">
    <source>
        <dbReference type="Google" id="ProtNLM"/>
    </source>
</evidence>